<evidence type="ECO:0000313" key="1">
    <source>
        <dbReference type="EMBL" id="KAJ8908971.1"/>
    </source>
</evidence>
<keyword evidence="2" id="KW-1185">Reference proteome</keyword>
<dbReference type="AlphaFoldDB" id="A0AAV8V461"/>
<accession>A0AAV8V461</accession>
<name>A0AAV8V461_9RHOD</name>
<dbReference type="EMBL" id="JAMWBK010000001">
    <property type="protein sequence ID" value="KAJ8908971.1"/>
    <property type="molecule type" value="Genomic_DNA"/>
</dbReference>
<evidence type="ECO:0000313" key="2">
    <source>
        <dbReference type="Proteomes" id="UP001157974"/>
    </source>
</evidence>
<dbReference type="Proteomes" id="UP001157974">
    <property type="component" value="Unassembled WGS sequence"/>
</dbReference>
<gene>
    <name evidence="1" type="ORF">NDN08_005671</name>
</gene>
<sequence length="127" mass="14475">MGPQHIWAAKHVVVVYRRTFCEEAAVIGRTQTEKPIYLALSSLFLESSNRRFKIMRLQHVRAAKHVVVVYRRAFCAETVNSGRSQAEKPIYCAFMTGLGTEATRLLPSKKSIAWVSRKQQDKPNGLR</sequence>
<organism evidence="1 2">
    <name type="scientific">Rhodosorus marinus</name>
    <dbReference type="NCBI Taxonomy" id="101924"/>
    <lineage>
        <taxon>Eukaryota</taxon>
        <taxon>Rhodophyta</taxon>
        <taxon>Stylonematophyceae</taxon>
        <taxon>Stylonematales</taxon>
        <taxon>Stylonemataceae</taxon>
        <taxon>Rhodosorus</taxon>
    </lineage>
</organism>
<protein>
    <submittedName>
        <fullName evidence="1">Uncharacterized protein</fullName>
    </submittedName>
</protein>
<comment type="caution">
    <text evidence="1">The sequence shown here is derived from an EMBL/GenBank/DDBJ whole genome shotgun (WGS) entry which is preliminary data.</text>
</comment>
<reference evidence="1 2" key="1">
    <citation type="journal article" date="2023" name="Nat. Commun.">
        <title>Origin of minicircular mitochondrial genomes in red algae.</title>
        <authorList>
            <person name="Lee Y."/>
            <person name="Cho C.H."/>
            <person name="Lee Y.M."/>
            <person name="Park S.I."/>
            <person name="Yang J.H."/>
            <person name="West J.A."/>
            <person name="Bhattacharya D."/>
            <person name="Yoon H.S."/>
        </authorList>
    </citation>
    <scope>NUCLEOTIDE SEQUENCE [LARGE SCALE GENOMIC DNA]</scope>
    <source>
        <strain evidence="1 2">CCMP1338</strain>
        <tissue evidence="1">Whole cell</tissue>
    </source>
</reference>
<proteinExistence type="predicted"/>